<dbReference type="GO" id="GO:0006813">
    <property type="term" value="P:potassium ion transport"/>
    <property type="evidence" value="ECO:0007669"/>
    <property type="project" value="InterPro"/>
</dbReference>
<dbReference type="InterPro" id="IPR013099">
    <property type="entry name" value="K_chnl_dom"/>
</dbReference>
<evidence type="ECO:0000313" key="5">
    <source>
        <dbReference type="EMBL" id="KJH80403.1"/>
    </source>
</evidence>
<dbReference type="GO" id="GO:0005886">
    <property type="term" value="C:plasma membrane"/>
    <property type="evidence" value="ECO:0007669"/>
    <property type="project" value="UniProtKB-SubCell"/>
</dbReference>
<organism evidence="5 6">
    <name type="scientific">Stutzerimonas stutzeri</name>
    <name type="common">Pseudomonas stutzeri</name>
    <dbReference type="NCBI Taxonomy" id="316"/>
    <lineage>
        <taxon>Bacteria</taxon>
        <taxon>Pseudomonadati</taxon>
        <taxon>Pseudomonadota</taxon>
        <taxon>Gammaproteobacteria</taxon>
        <taxon>Pseudomonadales</taxon>
        <taxon>Pseudomonadaceae</taxon>
        <taxon>Stutzerimonas</taxon>
    </lineage>
</organism>
<evidence type="ECO:0000259" key="3">
    <source>
        <dbReference type="Pfam" id="PF02254"/>
    </source>
</evidence>
<feature type="transmembrane region" description="Helical" evidence="2">
    <location>
        <begin position="20"/>
        <end position="41"/>
    </location>
</feature>
<protein>
    <submittedName>
        <fullName evidence="5">Potassium channel protein</fullName>
    </submittedName>
</protein>
<dbReference type="Gene3D" id="3.40.50.720">
    <property type="entry name" value="NAD(P)-binding Rossmann-like Domain"/>
    <property type="match status" value="1"/>
</dbReference>
<dbReference type="SUPFAM" id="SSF81324">
    <property type="entry name" value="Voltage-gated potassium channels"/>
    <property type="match status" value="1"/>
</dbReference>
<keyword evidence="2" id="KW-0472">Membrane</keyword>
<comment type="caution">
    <text evidence="5">The sequence shown here is derived from an EMBL/GenBank/DDBJ whole genome shotgun (WGS) entry which is preliminary data.</text>
</comment>
<dbReference type="OrthoDB" id="9813518at2"/>
<feature type="domain" description="RCK N-terminal" evidence="3">
    <location>
        <begin position="124"/>
        <end position="232"/>
    </location>
</feature>
<dbReference type="PANTHER" id="PTHR43833:SF9">
    <property type="entry name" value="POTASSIUM CHANNEL PROTEIN YUGO-RELATED"/>
    <property type="match status" value="1"/>
</dbReference>
<keyword evidence="2" id="KW-1133">Transmembrane helix</keyword>
<dbReference type="GO" id="GO:0034220">
    <property type="term" value="P:monoatomic ion transmembrane transport"/>
    <property type="evidence" value="ECO:0007669"/>
    <property type="project" value="UniProtKB-KW"/>
</dbReference>
<name>A0A0D9AHE5_STUST</name>
<keyword evidence="5" id="KW-0813">Transport</keyword>
<reference evidence="5 6" key="1">
    <citation type="submission" date="2015-02" db="EMBL/GenBank/DDBJ databases">
        <title>Draft genome sequence of Pseudomonas stutzeri NT0128 isolated from wheat (Triticum turgidum) rhizosphere.</title>
        <authorList>
            <person name="Tovi N."/>
            <person name="Frenk S."/>
            <person name="Hadar Y."/>
            <person name="Minz D."/>
        </authorList>
    </citation>
    <scope>NUCLEOTIDE SEQUENCE [LARGE SCALE GENOMIC DNA]</scope>
    <source>
        <strain evidence="5 6">NT0128</strain>
    </source>
</reference>
<feature type="transmembrane region" description="Helical" evidence="2">
    <location>
        <begin position="53"/>
        <end position="70"/>
    </location>
</feature>
<comment type="subcellular location">
    <subcellularLocation>
        <location evidence="1">Cell membrane</location>
        <topology evidence="1">Multi-pass membrane protein</topology>
    </subcellularLocation>
</comment>
<dbReference type="Gene3D" id="1.10.287.70">
    <property type="match status" value="1"/>
</dbReference>
<dbReference type="InterPro" id="IPR050721">
    <property type="entry name" value="Trk_Ktr_HKT_K-transport"/>
</dbReference>
<feature type="domain" description="Potassium channel" evidence="4">
    <location>
        <begin position="42"/>
        <end position="100"/>
    </location>
</feature>
<dbReference type="SUPFAM" id="SSF51735">
    <property type="entry name" value="NAD(P)-binding Rossmann-fold domains"/>
    <property type="match status" value="1"/>
</dbReference>
<dbReference type="RefSeq" id="WP_045163030.1">
    <property type="nucleotide sequence ID" value="NZ_JYHV01000029.1"/>
</dbReference>
<dbReference type="EMBL" id="JYHV01000029">
    <property type="protein sequence ID" value="KJH80403.1"/>
    <property type="molecule type" value="Genomic_DNA"/>
</dbReference>
<evidence type="ECO:0000256" key="2">
    <source>
        <dbReference type="SAM" id="Phobius"/>
    </source>
</evidence>
<dbReference type="PANTHER" id="PTHR43833">
    <property type="entry name" value="POTASSIUM CHANNEL PROTEIN 2-RELATED-RELATED"/>
    <property type="match status" value="1"/>
</dbReference>
<keyword evidence="5" id="KW-0406">Ion transport</keyword>
<evidence type="ECO:0000313" key="6">
    <source>
        <dbReference type="Proteomes" id="UP000032487"/>
    </source>
</evidence>
<accession>A0A0D9AHE5</accession>
<dbReference type="InterPro" id="IPR003148">
    <property type="entry name" value="RCK_N"/>
</dbReference>
<feature type="transmembrane region" description="Helical" evidence="2">
    <location>
        <begin position="82"/>
        <end position="106"/>
    </location>
</feature>
<keyword evidence="2" id="KW-0812">Transmembrane</keyword>
<proteinExistence type="predicted"/>
<evidence type="ECO:0000256" key="1">
    <source>
        <dbReference type="ARBA" id="ARBA00004651"/>
    </source>
</evidence>
<dbReference type="Pfam" id="PF02254">
    <property type="entry name" value="TrkA_N"/>
    <property type="match status" value="1"/>
</dbReference>
<dbReference type="PATRIC" id="fig|316.101.peg.3779"/>
<sequence>MSIILQLRQQLAAITSKFGWAALLLALGVHVAVSYAGLRLFEETPLTELKTFVYFYLTTALTVGYGDFSPQTAGGRIFVSTWLMIGGIALLTAIIGKTTNSIIAVWRKGMKGKGTFATCTGHTVVIGWEGEISERVVELLHEDETSNDHLIVICDTVLEENPMPGKTEFIHGESLSSLVLLQRAGVKGAERTLVRTGSDDLTLAVVLTINQLNPVGHVVAHFSSSETARLARSYAPKLECTSSMAIEMLVRSSQDPGSSVIINELLSVGQGATQYRLLLPESYESTVGALYKQLKDRHNATLIGYRAKDQPQPTINPSNDTPVRGGELFYIANTRLAGLGDAS</sequence>
<gene>
    <name evidence="5" type="ORF">UF78_15080</name>
</gene>
<keyword evidence="5" id="KW-0407">Ion channel</keyword>
<dbReference type="AlphaFoldDB" id="A0A0D9AHE5"/>
<evidence type="ECO:0000259" key="4">
    <source>
        <dbReference type="Pfam" id="PF07885"/>
    </source>
</evidence>
<dbReference type="InterPro" id="IPR036291">
    <property type="entry name" value="NAD(P)-bd_dom_sf"/>
</dbReference>
<dbReference type="Proteomes" id="UP000032487">
    <property type="component" value="Unassembled WGS sequence"/>
</dbReference>
<dbReference type="Pfam" id="PF07885">
    <property type="entry name" value="Ion_trans_2"/>
    <property type="match status" value="1"/>
</dbReference>